<dbReference type="PANTHER" id="PTHR43143">
    <property type="entry name" value="METALLOPHOSPHOESTERASE, CALCINEURIN SUPERFAMILY"/>
    <property type="match status" value="1"/>
</dbReference>
<dbReference type="EMBL" id="JAWQEG010002482">
    <property type="protein sequence ID" value="KAK3871687.1"/>
    <property type="molecule type" value="Genomic_DNA"/>
</dbReference>
<evidence type="ECO:0000256" key="2">
    <source>
        <dbReference type="ARBA" id="ARBA00004496"/>
    </source>
</evidence>
<evidence type="ECO:0000256" key="6">
    <source>
        <dbReference type="ARBA" id="ARBA00022490"/>
    </source>
</evidence>
<keyword evidence="14" id="KW-1185">Reference proteome</keyword>
<comment type="cofactor">
    <cofactor evidence="1">
        <name>a divalent metal cation</name>
        <dbReference type="ChEBI" id="CHEBI:60240"/>
    </cofactor>
</comment>
<dbReference type="AlphaFoldDB" id="A0AAE1KFM9"/>
<evidence type="ECO:0000259" key="12">
    <source>
        <dbReference type="Pfam" id="PF00149"/>
    </source>
</evidence>
<accession>A0AAE1KFM9</accession>
<dbReference type="GO" id="GO:0004722">
    <property type="term" value="F:protein serine/threonine phosphatase activity"/>
    <property type="evidence" value="ECO:0007669"/>
    <property type="project" value="UniProtKB-EC"/>
</dbReference>
<evidence type="ECO:0000256" key="10">
    <source>
        <dbReference type="ARBA" id="ARBA00047761"/>
    </source>
</evidence>
<evidence type="ECO:0000256" key="9">
    <source>
        <dbReference type="ARBA" id="ARBA00032900"/>
    </source>
</evidence>
<keyword evidence="6" id="KW-0963">Cytoplasm</keyword>
<dbReference type="InterPro" id="IPR051918">
    <property type="entry name" value="STPP_CPPED1"/>
</dbReference>
<dbReference type="SUPFAM" id="SSF56300">
    <property type="entry name" value="Metallo-dependent phosphatases"/>
    <property type="match status" value="1"/>
</dbReference>
<dbReference type="GO" id="GO:0046872">
    <property type="term" value="F:metal ion binding"/>
    <property type="evidence" value="ECO:0007669"/>
    <property type="project" value="UniProtKB-KW"/>
</dbReference>
<comment type="subcellular location">
    <subcellularLocation>
        <location evidence="2">Cytoplasm</location>
    </subcellularLocation>
</comment>
<name>A0AAE1KFM9_PETCI</name>
<keyword evidence="8" id="KW-0378">Hydrolase</keyword>
<evidence type="ECO:0000256" key="1">
    <source>
        <dbReference type="ARBA" id="ARBA00001968"/>
    </source>
</evidence>
<dbReference type="GO" id="GO:0005737">
    <property type="term" value="C:cytoplasm"/>
    <property type="evidence" value="ECO:0007669"/>
    <property type="project" value="UniProtKB-SubCell"/>
</dbReference>
<gene>
    <name evidence="13" type="ORF">Pcinc_023189</name>
</gene>
<evidence type="ECO:0000256" key="8">
    <source>
        <dbReference type="ARBA" id="ARBA00022801"/>
    </source>
</evidence>
<reference evidence="13" key="1">
    <citation type="submission" date="2023-10" db="EMBL/GenBank/DDBJ databases">
        <title>Genome assemblies of two species of porcelain crab, Petrolisthes cinctipes and Petrolisthes manimaculis (Anomura: Porcellanidae).</title>
        <authorList>
            <person name="Angst P."/>
        </authorList>
    </citation>
    <scope>NUCLEOTIDE SEQUENCE</scope>
    <source>
        <strain evidence="13">PB745_01</strain>
        <tissue evidence="13">Gill</tissue>
    </source>
</reference>
<evidence type="ECO:0000313" key="13">
    <source>
        <dbReference type="EMBL" id="KAK3871687.1"/>
    </source>
</evidence>
<proteinExistence type="inferred from homology"/>
<dbReference type="CDD" id="cd07395">
    <property type="entry name" value="MPP_CSTP1"/>
    <property type="match status" value="1"/>
</dbReference>
<evidence type="ECO:0000256" key="11">
    <source>
        <dbReference type="ARBA" id="ARBA00048336"/>
    </source>
</evidence>
<evidence type="ECO:0000256" key="7">
    <source>
        <dbReference type="ARBA" id="ARBA00022723"/>
    </source>
</evidence>
<evidence type="ECO:0000313" key="14">
    <source>
        <dbReference type="Proteomes" id="UP001286313"/>
    </source>
</evidence>
<dbReference type="InterPro" id="IPR004843">
    <property type="entry name" value="Calcineurin-like_PHP"/>
</dbReference>
<dbReference type="InterPro" id="IPR041867">
    <property type="entry name" value="MPP_CSTP1"/>
</dbReference>
<feature type="domain" description="Calcineurin-like phosphoesterase" evidence="12">
    <location>
        <begin position="66"/>
        <end position="246"/>
    </location>
</feature>
<comment type="catalytic activity">
    <reaction evidence="10">
        <text>O-phospho-L-seryl-[protein] + H2O = L-seryl-[protein] + phosphate</text>
        <dbReference type="Rhea" id="RHEA:20629"/>
        <dbReference type="Rhea" id="RHEA-COMP:9863"/>
        <dbReference type="Rhea" id="RHEA-COMP:11604"/>
        <dbReference type="ChEBI" id="CHEBI:15377"/>
        <dbReference type="ChEBI" id="CHEBI:29999"/>
        <dbReference type="ChEBI" id="CHEBI:43474"/>
        <dbReference type="ChEBI" id="CHEBI:83421"/>
        <dbReference type="EC" id="3.1.3.16"/>
    </reaction>
</comment>
<evidence type="ECO:0000256" key="5">
    <source>
        <dbReference type="ARBA" id="ARBA00013356"/>
    </source>
</evidence>
<dbReference type="EC" id="3.1.3.16" evidence="4"/>
<evidence type="ECO:0000256" key="4">
    <source>
        <dbReference type="ARBA" id="ARBA00013081"/>
    </source>
</evidence>
<sequence length="307" mass="35341">MEKSGRKEFVITTNDRHYLPFHNPQQRTWDGPFYFIQAADTQLGFQERCVEGRKDPGWTKEVEWTRQMVKDINKIKPRPKFLVICGDLLDAYPETLATTRLLQEEDLKKELLSLEIPLVCVCGNHDVGDIPTPSTVASYRASFGDDFFSFWCGGVFFLVVNSQYYQDSTKVEILAAEQEAWLEHQLEQVVHQKPKHCVVFQHIPYFISSPEEDDEYFNLPKQLRDNLLSRLYKAGVRYIFCGHYHRNAGGQYLDMEEVVTSAVGAQLGPDTNGFRIVKVLHDKVEHTYYALGNAPTHIDLTQGTENN</sequence>
<dbReference type="PANTHER" id="PTHR43143:SF1">
    <property type="entry name" value="SERINE_THREONINE-PROTEIN PHOSPHATASE CPPED1"/>
    <property type="match status" value="1"/>
</dbReference>
<protein>
    <recommendedName>
        <fullName evidence="5">Serine/threonine-protein phosphatase CPPED1</fullName>
        <ecNumber evidence="4">3.1.3.16</ecNumber>
    </recommendedName>
    <alternativeName>
        <fullName evidence="9">Calcineurin-like phosphoesterase domain-containing protein 1</fullName>
    </alternativeName>
</protein>
<dbReference type="Gene3D" id="3.60.21.10">
    <property type="match status" value="1"/>
</dbReference>
<dbReference type="Pfam" id="PF00149">
    <property type="entry name" value="Metallophos"/>
    <property type="match status" value="1"/>
</dbReference>
<comment type="caution">
    <text evidence="13">The sequence shown here is derived from an EMBL/GenBank/DDBJ whole genome shotgun (WGS) entry which is preliminary data.</text>
</comment>
<comment type="catalytic activity">
    <reaction evidence="11">
        <text>O-phospho-L-threonyl-[protein] + H2O = L-threonyl-[protein] + phosphate</text>
        <dbReference type="Rhea" id="RHEA:47004"/>
        <dbReference type="Rhea" id="RHEA-COMP:11060"/>
        <dbReference type="Rhea" id="RHEA-COMP:11605"/>
        <dbReference type="ChEBI" id="CHEBI:15377"/>
        <dbReference type="ChEBI" id="CHEBI:30013"/>
        <dbReference type="ChEBI" id="CHEBI:43474"/>
        <dbReference type="ChEBI" id="CHEBI:61977"/>
        <dbReference type="EC" id="3.1.3.16"/>
    </reaction>
</comment>
<keyword evidence="7" id="KW-0479">Metal-binding</keyword>
<dbReference type="InterPro" id="IPR029052">
    <property type="entry name" value="Metallo-depent_PP-like"/>
</dbReference>
<comment type="similarity">
    <text evidence="3">Belongs to the metallophosphoesterase superfamily. CPPED1 family.</text>
</comment>
<evidence type="ECO:0000256" key="3">
    <source>
        <dbReference type="ARBA" id="ARBA00010567"/>
    </source>
</evidence>
<dbReference type="Proteomes" id="UP001286313">
    <property type="component" value="Unassembled WGS sequence"/>
</dbReference>
<organism evidence="13 14">
    <name type="scientific">Petrolisthes cinctipes</name>
    <name type="common">Flat porcelain crab</name>
    <dbReference type="NCBI Taxonomy" id="88211"/>
    <lineage>
        <taxon>Eukaryota</taxon>
        <taxon>Metazoa</taxon>
        <taxon>Ecdysozoa</taxon>
        <taxon>Arthropoda</taxon>
        <taxon>Crustacea</taxon>
        <taxon>Multicrustacea</taxon>
        <taxon>Malacostraca</taxon>
        <taxon>Eumalacostraca</taxon>
        <taxon>Eucarida</taxon>
        <taxon>Decapoda</taxon>
        <taxon>Pleocyemata</taxon>
        <taxon>Anomura</taxon>
        <taxon>Galatheoidea</taxon>
        <taxon>Porcellanidae</taxon>
        <taxon>Petrolisthes</taxon>
    </lineage>
</organism>